<dbReference type="Pfam" id="PF03190">
    <property type="entry name" value="Thioredox_DsbH"/>
    <property type="match status" value="1"/>
</dbReference>
<proteinExistence type="predicted"/>
<dbReference type="Gene3D" id="3.40.30.10">
    <property type="entry name" value="Glutaredoxin"/>
    <property type="match status" value="1"/>
</dbReference>
<dbReference type="Gene3D" id="1.50.10.10">
    <property type="match status" value="1"/>
</dbReference>
<feature type="chain" id="PRO_5022714407" description="Spermatogenesis-associated protein 20-like TRX domain-containing protein" evidence="1">
    <location>
        <begin position="23"/>
        <end position="647"/>
    </location>
</feature>
<reference evidence="3 4" key="1">
    <citation type="submission" date="2019-02" db="EMBL/GenBank/DDBJ databases">
        <title>Deep-cultivation of Planctomycetes and their phenomic and genomic characterization uncovers novel biology.</title>
        <authorList>
            <person name="Wiegand S."/>
            <person name="Jogler M."/>
            <person name="Boedeker C."/>
            <person name="Pinto D."/>
            <person name="Vollmers J."/>
            <person name="Rivas-Marin E."/>
            <person name="Kohn T."/>
            <person name="Peeters S.H."/>
            <person name="Heuer A."/>
            <person name="Rast P."/>
            <person name="Oberbeckmann S."/>
            <person name="Bunk B."/>
            <person name="Jeske O."/>
            <person name="Meyerdierks A."/>
            <person name="Storesund J.E."/>
            <person name="Kallscheuer N."/>
            <person name="Luecker S."/>
            <person name="Lage O.M."/>
            <person name="Pohl T."/>
            <person name="Merkel B.J."/>
            <person name="Hornburger P."/>
            <person name="Mueller R.-W."/>
            <person name="Bruemmer F."/>
            <person name="Labrenz M."/>
            <person name="Spormann A.M."/>
            <person name="Op Den Camp H."/>
            <person name="Overmann J."/>
            <person name="Amann R."/>
            <person name="Jetten M.S.M."/>
            <person name="Mascher T."/>
            <person name="Medema M.H."/>
            <person name="Devos D.P."/>
            <person name="Kaster A.-K."/>
            <person name="Ovreas L."/>
            <person name="Rohde M."/>
            <person name="Galperin M.Y."/>
            <person name="Jogler C."/>
        </authorList>
    </citation>
    <scope>NUCLEOTIDE SEQUENCE [LARGE SCALE GENOMIC DNA]</scope>
    <source>
        <strain evidence="3 4">Enr8</strain>
    </source>
</reference>
<sequence length="647" mass="71674" precursor="true">MPSILRHLSLLSLLLISSPLAAQEPGDSPKRHANHLAGETSPYLLAHAHNPVDWRPWGEEALALAKQENKPIFLSIGYSSCHWCHVMEHESFSDEEIAKLLNENFVCIKVDREERPDIDHVYMTAVQILSRGAGGWPLSAFLTPEGKPFYGGTYWPARDGDREMPVGFLTVISRIAKLWDEREADLRTSADGLTNLIKEALRPRVALQPMQLDAKLLATTDAAIAESFDAEHGGFNFSADDANQPKFPEPATLQYLLARAQNGSAEAEKLLTVTLDGIAAGGIRDHIGGGLHRYSVDRFWRIPHFEKMLYDNAQLASLYAEAYQLTGKPHYRRVAEETCDFVLRELTGPQGEFYSSIDADSEGVEGKYYRWSQQELQDLLDPAELKLAKQVYGLGGTPNFEEHYFVPQLQAPIAELPQNLRLTPAEFESRLQALREKLLARRGQRVRPATDTKALTEWNGLMIAGLADAGRIFKRPDYIAAAERNADFLLANAKSPEGHLLRSYKDGQAKITAYVNDYAMLIDGLLALHEATGEQKRLDQAARLQAEQTERFGDTRLGGYCFTAENAEEVIVRGKIPNDDAIPSGNSVAAGNLLYLADKLEDAALREQAIATIRSGQTLLELAPAAAPRLLVAAEQVIRQSDAPDND</sequence>
<gene>
    <name evidence="3" type="ORF">Enr8_05210</name>
</gene>
<dbReference type="AlphaFoldDB" id="A0A5C5VLD3"/>
<evidence type="ECO:0000313" key="4">
    <source>
        <dbReference type="Proteomes" id="UP000318878"/>
    </source>
</evidence>
<dbReference type="PIRSF" id="PIRSF006402">
    <property type="entry name" value="UCP006402_thioredoxin"/>
    <property type="match status" value="1"/>
</dbReference>
<protein>
    <recommendedName>
        <fullName evidence="2">Spermatogenesis-associated protein 20-like TRX domain-containing protein</fullName>
    </recommendedName>
</protein>
<dbReference type="OrthoDB" id="9762614at2"/>
<dbReference type="InterPro" id="IPR024705">
    <property type="entry name" value="Ssp411"/>
</dbReference>
<comment type="caution">
    <text evidence="3">The sequence shown here is derived from an EMBL/GenBank/DDBJ whole genome shotgun (WGS) entry which is preliminary data.</text>
</comment>
<keyword evidence="1" id="KW-0732">Signal</keyword>
<dbReference type="CDD" id="cd02955">
    <property type="entry name" value="SSP411"/>
    <property type="match status" value="1"/>
</dbReference>
<dbReference type="InterPro" id="IPR012341">
    <property type="entry name" value="6hp_glycosidase-like_sf"/>
</dbReference>
<dbReference type="PANTHER" id="PTHR42899">
    <property type="entry name" value="SPERMATOGENESIS-ASSOCIATED PROTEIN 20"/>
    <property type="match status" value="1"/>
</dbReference>
<feature type="domain" description="Spermatogenesis-associated protein 20-like TRX" evidence="2">
    <location>
        <begin position="34"/>
        <end position="196"/>
    </location>
</feature>
<dbReference type="InterPro" id="IPR004879">
    <property type="entry name" value="Ssp411-like_TRX"/>
</dbReference>
<dbReference type="Proteomes" id="UP000318878">
    <property type="component" value="Unassembled WGS sequence"/>
</dbReference>
<dbReference type="RefSeq" id="WP_146429052.1">
    <property type="nucleotide sequence ID" value="NZ_SJPF01000001.1"/>
</dbReference>
<keyword evidence="4" id="KW-1185">Reference proteome</keyword>
<accession>A0A5C5VLD3</accession>
<dbReference type="EMBL" id="SJPF01000001">
    <property type="protein sequence ID" value="TWT38827.1"/>
    <property type="molecule type" value="Genomic_DNA"/>
</dbReference>
<dbReference type="GO" id="GO:0005975">
    <property type="term" value="P:carbohydrate metabolic process"/>
    <property type="evidence" value="ECO:0007669"/>
    <property type="project" value="InterPro"/>
</dbReference>
<evidence type="ECO:0000313" key="3">
    <source>
        <dbReference type="EMBL" id="TWT38827.1"/>
    </source>
</evidence>
<organism evidence="3 4">
    <name type="scientific">Blastopirellula retiformator</name>
    <dbReference type="NCBI Taxonomy" id="2527970"/>
    <lineage>
        <taxon>Bacteria</taxon>
        <taxon>Pseudomonadati</taxon>
        <taxon>Planctomycetota</taxon>
        <taxon>Planctomycetia</taxon>
        <taxon>Pirellulales</taxon>
        <taxon>Pirellulaceae</taxon>
        <taxon>Blastopirellula</taxon>
    </lineage>
</organism>
<dbReference type="InterPro" id="IPR036249">
    <property type="entry name" value="Thioredoxin-like_sf"/>
</dbReference>
<dbReference type="SUPFAM" id="SSF48208">
    <property type="entry name" value="Six-hairpin glycosidases"/>
    <property type="match status" value="1"/>
</dbReference>
<feature type="signal peptide" evidence="1">
    <location>
        <begin position="1"/>
        <end position="22"/>
    </location>
</feature>
<evidence type="ECO:0000259" key="2">
    <source>
        <dbReference type="Pfam" id="PF03190"/>
    </source>
</evidence>
<name>A0A5C5VLD3_9BACT</name>
<dbReference type="SUPFAM" id="SSF52833">
    <property type="entry name" value="Thioredoxin-like"/>
    <property type="match status" value="1"/>
</dbReference>
<evidence type="ECO:0000256" key="1">
    <source>
        <dbReference type="SAM" id="SignalP"/>
    </source>
</evidence>
<dbReference type="PANTHER" id="PTHR42899:SF1">
    <property type="entry name" value="SPERMATOGENESIS-ASSOCIATED PROTEIN 20"/>
    <property type="match status" value="1"/>
</dbReference>
<dbReference type="InterPro" id="IPR008928">
    <property type="entry name" value="6-hairpin_glycosidase_sf"/>
</dbReference>